<dbReference type="Proteomes" id="UP001623660">
    <property type="component" value="Unassembled WGS sequence"/>
</dbReference>
<dbReference type="InterPro" id="IPR029787">
    <property type="entry name" value="Nucleotide_cyclase"/>
</dbReference>
<dbReference type="InterPro" id="IPR043128">
    <property type="entry name" value="Rev_trsase/Diguanyl_cyclase"/>
</dbReference>
<dbReference type="InterPro" id="IPR011006">
    <property type="entry name" value="CheY-like_superfamily"/>
</dbReference>
<keyword evidence="6" id="KW-0548">Nucleotidyltransferase</keyword>
<dbReference type="Gene3D" id="3.40.50.2300">
    <property type="match status" value="1"/>
</dbReference>
<dbReference type="InterPro" id="IPR000160">
    <property type="entry name" value="GGDEF_dom"/>
</dbReference>
<keyword evidence="7" id="KW-1185">Reference proteome</keyword>
<evidence type="ECO:0000259" key="5">
    <source>
        <dbReference type="PROSITE" id="PS50887"/>
    </source>
</evidence>
<dbReference type="SUPFAM" id="SSF52172">
    <property type="entry name" value="CheY-like"/>
    <property type="match status" value="1"/>
</dbReference>
<dbReference type="PROSITE" id="PS50110">
    <property type="entry name" value="RESPONSE_REGULATORY"/>
    <property type="match status" value="1"/>
</dbReference>
<dbReference type="InterPro" id="IPR001789">
    <property type="entry name" value="Sig_transdc_resp-reg_receiver"/>
</dbReference>
<comment type="function">
    <text evidence="2">May play the central regulatory role in sporulation. It may be an element of the effector pathway responsible for the activation of sporulation genes in response to nutritional stress. Spo0A may act in concert with spo0H (a sigma factor) to control the expression of some genes that are critical to the sporulation process.</text>
</comment>
<evidence type="ECO:0000256" key="1">
    <source>
        <dbReference type="ARBA" id="ARBA00018672"/>
    </source>
</evidence>
<dbReference type="PANTHER" id="PTHR45138">
    <property type="entry name" value="REGULATORY COMPONENTS OF SENSORY TRANSDUCTION SYSTEM"/>
    <property type="match status" value="1"/>
</dbReference>
<dbReference type="InterPro" id="IPR050469">
    <property type="entry name" value="Diguanylate_Cyclase"/>
</dbReference>
<feature type="modified residue" description="4-aspartylphosphate" evidence="3">
    <location>
        <position position="57"/>
    </location>
</feature>
<name>A0ABW8SLL7_9CLOT</name>
<feature type="domain" description="Response regulatory" evidence="4">
    <location>
        <begin position="8"/>
        <end position="125"/>
    </location>
</feature>
<reference evidence="6 7" key="1">
    <citation type="submission" date="2024-11" db="EMBL/GenBank/DDBJ databases">
        <authorList>
            <person name="Heng Y.C."/>
            <person name="Lim A.C.H."/>
            <person name="Lee J.K.Y."/>
            <person name="Kittelmann S."/>
        </authorList>
    </citation>
    <scope>NUCLEOTIDE SEQUENCE [LARGE SCALE GENOMIC DNA]</scope>
    <source>
        <strain evidence="6 7">WILCCON 0269</strain>
    </source>
</reference>
<proteinExistence type="predicted"/>
<protein>
    <recommendedName>
        <fullName evidence="1">Stage 0 sporulation protein A homolog</fullName>
    </recommendedName>
</protein>
<keyword evidence="6" id="KW-0808">Transferase</keyword>
<sequence>MNKVDTVNILIVDDRPENLFVLESLLDNMDCNIIKAESGSEALSLMFDYDFALVLLDVQMPEMDGFETAELMRSSSRTRYIPIIFVTAISKEQRCIFKGYEVGAVDYLFKPIEPVILQSKVKIFLELYNQKKLLEEQSKLLELKIQELLELRADNHKLETLSIRDGLTGIPNRRHFDEHLGASVRNSLRSGKPLSLIMADIDYFKLYNDNYGHLAGDDCLVKVARIIESNARRPLDLVARYGGEEFAVILPETDKNGAIIVAEEIRKNIRQLALPHEYSKVSPFITLSMGIATIIPNLGGACTAEELIDRADKALYRAKASGRNTISWFYSNC</sequence>
<dbReference type="GO" id="GO:0052621">
    <property type="term" value="F:diguanylate cyclase activity"/>
    <property type="evidence" value="ECO:0007669"/>
    <property type="project" value="UniProtKB-EC"/>
</dbReference>
<dbReference type="EMBL" id="JBJHZX010000016">
    <property type="protein sequence ID" value="MFL0196246.1"/>
    <property type="molecule type" value="Genomic_DNA"/>
</dbReference>
<gene>
    <name evidence="6" type="ORF">ACJDU8_11835</name>
</gene>
<dbReference type="RefSeq" id="WP_406792357.1">
    <property type="nucleotide sequence ID" value="NZ_JBJHZX010000016.1"/>
</dbReference>
<accession>A0ABW8SLL7</accession>
<comment type="caution">
    <text evidence="6">The sequence shown here is derived from an EMBL/GenBank/DDBJ whole genome shotgun (WGS) entry which is preliminary data.</text>
</comment>
<feature type="domain" description="GGDEF" evidence="5">
    <location>
        <begin position="192"/>
        <end position="331"/>
    </location>
</feature>
<evidence type="ECO:0000259" key="4">
    <source>
        <dbReference type="PROSITE" id="PS50110"/>
    </source>
</evidence>
<evidence type="ECO:0000313" key="6">
    <source>
        <dbReference type="EMBL" id="MFL0196246.1"/>
    </source>
</evidence>
<organism evidence="6 7">
    <name type="scientific">Candidatus Clostridium eludens</name>
    <dbReference type="NCBI Taxonomy" id="3381663"/>
    <lineage>
        <taxon>Bacteria</taxon>
        <taxon>Bacillati</taxon>
        <taxon>Bacillota</taxon>
        <taxon>Clostridia</taxon>
        <taxon>Eubacteriales</taxon>
        <taxon>Clostridiaceae</taxon>
        <taxon>Clostridium</taxon>
    </lineage>
</organism>
<dbReference type="Pfam" id="PF00072">
    <property type="entry name" value="Response_reg"/>
    <property type="match status" value="1"/>
</dbReference>
<evidence type="ECO:0000313" key="7">
    <source>
        <dbReference type="Proteomes" id="UP001623660"/>
    </source>
</evidence>
<evidence type="ECO:0000256" key="3">
    <source>
        <dbReference type="PROSITE-ProRule" id="PRU00169"/>
    </source>
</evidence>
<dbReference type="CDD" id="cd01949">
    <property type="entry name" value="GGDEF"/>
    <property type="match status" value="1"/>
</dbReference>
<dbReference type="Gene3D" id="3.30.70.270">
    <property type="match status" value="1"/>
</dbReference>
<dbReference type="Pfam" id="PF00990">
    <property type="entry name" value="GGDEF"/>
    <property type="match status" value="1"/>
</dbReference>
<dbReference type="PROSITE" id="PS50887">
    <property type="entry name" value="GGDEF"/>
    <property type="match status" value="1"/>
</dbReference>
<dbReference type="SUPFAM" id="SSF55073">
    <property type="entry name" value="Nucleotide cyclase"/>
    <property type="match status" value="1"/>
</dbReference>
<dbReference type="PANTHER" id="PTHR45138:SF9">
    <property type="entry name" value="DIGUANYLATE CYCLASE DGCM-RELATED"/>
    <property type="match status" value="1"/>
</dbReference>
<dbReference type="SMART" id="SM00267">
    <property type="entry name" value="GGDEF"/>
    <property type="match status" value="1"/>
</dbReference>
<evidence type="ECO:0000256" key="2">
    <source>
        <dbReference type="ARBA" id="ARBA00024867"/>
    </source>
</evidence>
<dbReference type="SMART" id="SM00448">
    <property type="entry name" value="REC"/>
    <property type="match status" value="1"/>
</dbReference>
<keyword evidence="3" id="KW-0597">Phosphoprotein</keyword>
<dbReference type="NCBIfam" id="TIGR00254">
    <property type="entry name" value="GGDEF"/>
    <property type="match status" value="1"/>
</dbReference>